<dbReference type="EMBL" id="ML736745">
    <property type="protein sequence ID" value="KAE8408069.1"/>
    <property type="molecule type" value="Genomic_DNA"/>
</dbReference>
<reference evidence="1 2" key="1">
    <citation type="submission" date="2019-04" db="EMBL/GenBank/DDBJ databases">
        <authorList>
            <consortium name="DOE Joint Genome Institute"/>
            <person name="Mondo S."/>
            <person name="Kjaerbolling I."/>
            <person name="Vesth T."/>
            <person name="Frisvad J.C."/>
            <person name="Nybo J.L."/>
            <person name="Theobald S."/>
            <person name="Kildgaard S."/>
            <person name="Isbrandt T."/>
            <person name="Kuo A."/>
            <person name="Sato A."/>
            <person name="Lyhne E.K."/>
            <person name="Kogle M.E."/>
            <person name="Wiebenga A."/>
            <person name="Kun R.S."/>
            <person name="Lubbers R.J."/>
            <person name="Makela M.R."/>
            <person name="Barry K."/>
            <person name="Chovatia M."/>
            <person name="Clum A."/>
            <person name="Daum C."/>
            <person name="Haridas S."/>
            <person name="He G."/>
            <person name="LaButti K."/>
            <person name="Lipzen A."/>
            <person name="Riley R."/>
            <person name="Salamov A."/>
            <person name="Simmons B.A."/>
            <person name="Magnuson J.K."/>
            <person name="Henrissat B."/>
            <person name="Mortensen U.H."/>
            <person name="Larsen T.O."/>
            <person name="Devries R.P."/>
            <person name="Grigoriev I.V."/>
            <person name="Machida M."/>
            <person name="Baker S.E."/>
            <person name="Andersen M.R."/>
            <person name="Cantor M.N."/>
            <person name="Hua S.X."/>
        </authorList>
    </citation>
    <scope>NUCLEOTIDE SEQUENCE [LARGE SCALE GENOMIC DNA]</scope>
    <source>
        <strain evidence="1 2">CBS 119388</strain>
    </source>
</reference>
<dbReference type="GeneID" id="43665697"/>
<proteinExistence type="predicted"/>
<accession>A0A5N7DPW5</accession>
<sequence length="106" mass="12374">MEHFTEREIILNNMRLRTRLSLGVPDVVMIRALQPRWWISIRSDSGETRLFFVGPMIAFYVGDVSSAVPPFLSHYVFVLEIILATNQFFVLVQLPFSDRIRLSKIF</sequence>
<dbReference type="AlphaFoldDB" id="A0A5N7DPW5"/>
<dbReference type="RefSeq" id="XP_031945388.1">
    <property type="nucleotide sequence ID" value="XM_032081006.1"/>
</dbReference>
<keyword evidence="2" id="KW-1185">Reference proteome</keyword>
<evidence type="ECO:0000313" key="1">
    <source>
        <dbReference type="EMBL" id="KAE8408069.1"/>
    </source>
</evidence>
<gene>
    <name evidence="1" type="ORF">BDV37DRAFT_239859</name>
</gene>
<name>A0A5N7DPW5_9EURO</name>
<protein>
    <submittedName>
        <fullName evidence="1">Uncharacterized protein</fullName>
    </submittedName>
</protein>
<dbReference type="Proteomes" id="UP000325579">
    <property type="component" value="Unassembled WGS sequence"/>
</dbReference>
<evidence type="ECO:0000313" key="2">
    <source>
        <dbReference type="Proteomes" id="UP000325579"/>
    </source>
</evidence>
<organism evidence="1 2">
    <name type="scientific">Aspergillus pseudonomiae</name>
    <dbReference type="NCBI Taxonomy" id="1506151"/>
    <lineage>
        <taxon>Eukaryota</taxon>
        <taxon>Fungi</taxon>
        <taxon>Dikarya</taxon>
        <taxon>Ascomycota</taxon>
        <taxon>Pezizomycotina</taxon>
        <taxon>Eurotiomycetes</taxon>
        <taxon>Eurotiomycetidae</taxon>
        <taxon>Eurotiales</taxon>
        <taxon>Aspergillaceae</taxon>
        <taxon>Aspergillus</taxon>
        <taxon>Aspergillus subgen. Circumdati</taxon>
    </lineage>
</organism>